<gene>
    <name evidence="5" type="ORF">L332_09610</name>
</gene>
<comment type="caution">
    <text evidence="5">The sequence shown here is derived from an EMBL/GenBank/DDBJ whole genome shotgun (WGS) entry which is preliminary data.</text>
</comment>
<protein>
    <recommendedName>
        <fullName evidence="4">Ketoreductase domain-containing protein</fullName>
    </recommendedName>
</protein>
<dbReference type="PANTHER" id="PTHR43391:SF82">
    <property type="entry name" value="OXIDOREDUCTASE SADH-RELATED"/>
    <property type="match status" value="1"/>
</dbReference>
<dbReference type="PRINTS" id="PR00080">
    <property type="entry name" value="SDRFAMILY"/>
</dbReference>
<evidence type="ECO:0000313" key="6">
    <source>
        <dbReference type="Proteomes" id="UP000016462"/>
    </source>
</evidence>
<dbReference type="Proteomes" id="UP000016462">
    <property type="component" value="Unassembled WGS sequence"/>
</dbReference>
<organism evidence="5 6">
    <name type="scientific">Agrococcus pavilionensis RW1</name>
    <dbReference type="NCBI Taxonomy" id="1330458"/>
    <lineage>
        <taxon>Bacteria</taxon>
        <taxon>Bacillati</taxon>
        <taxon>Actinomycetota</taxon>
        <taxon>Actinomycetes</taxon>
        <taxon>Micrococcales</taxon>
        <taxon>Microbacteriaceae</taxon>
        <taxon>Agrococcus</taxon>
    </lineage>
</organism>
<dbReference type="Gene3D" id="3.40.50.720">
    <property type="entry name" value="NAD(P)-binding Rossmann-like Domain"/>
    <property type="match status" value="1"/>
</dbReference>
<dbReference type="OrthoDB" id="9775296at2"/>
<dbReference type="EMBL" id="ASHR01000017">
    <property type="protein sequence ID" value="ERG64702.1"/>
    <property type="molecule type" value="Genomic_DNA"/>
</dbReference>
<comment type="similarity">
    <text evidence="1 3">Belongs to the short-chain dehydrogenases/reductases (SDR) family.</text>
</comment>
<dbReference type="SMART" id="SM00822">
    <property type="entry name" value="PKS_KR"/>
    <property type="match status" value="1"/>
</dbReference>
<dbReference type="PRINTS" id="PR00081">
    <property type="entry name" value="GDHRDH"/>
</dbReference>
<dbReference type="RefSeq" id="WP_021010232.1">
    <property type="nucleotide sequence ID" value="NZ_ASHR01000017.1"/>
</dbReference>
<dbReference type="SUPFAM" id="SSF51735">
    <property type="entry name" value="NAD(P)-binding Rossmann-fold domains"/>
    <property type="match status" value="1"/>
</dbReference>
<feature type="domain" description="Ketoreductase" evidence="4">
    <location>
        <begin position="6"/>
        <end position="194"/>
    </location>
</feature>
<name>U1LRK8_9MICO</name>
<evidence type="ECO:0000256" key="3">
    <source>
        <dbReference type="RuleBase" id="RU000363"/>
    </source>
</evidence>
<reference evidence="5 6" key="1">
    <citation type="journal article" date="2013" name="Genome Announc.">
        <title>First draft genome sequence from a member of the genus agrococcus, isolated from modern microbialites.</title>
        <authorList>
            <person name="White R.A.III."/>
            <person name="Grassa C.J."/>
            <person name="Suttle C.A."/>
        </authorList>
    </citation>
    <scope>NUCLEOTIDE SEQUENCE [LARGE SCALE GENOMIC DNA]</scope>
    <source>
        <strain evidence="5 6">RW1</strain>
    </source>
</reference>
<dbReference type="PANTHER" id="PTHR43391">
    <property type="entry name" value="RETINOL DEHYDROGENASE-RELATED"/>
    <property type="match status" value="1"/>
</dbReference>
<dbReference type="CDD" id="cd05233">
    <property type="entry name" value="SDR_c"/>
    <property type="match status" value="1"/>
</dbReference>
<keyword evidence="6" id="KW-1185">Reference proteome</keyword>
<accession>U1LRK8</accession>
<proteinExistence type="inferred from homology"/>
<dbReference type="Pfam" id="PF00106">
    <property type="entry name" value="adh_short"/>
    <property type="match status" value="1"/>
</dbReference>
<evidence type="ECO:0000256" key="2">
    <source>
        <dbReference type="ARBA" id="ARBA00023002"/>
    </source>
</evidence>
<evidence type="ECO:0000313" key="5">
    <source>
        <dbReference type="EMBL" id="ERG64702.1"/>
    </source>
</evidence>
<dbReference type="GO" id="GO:0016491">
    <property type="term" value="F:oxidoreductase activity"/>
    <property type="evidence" value="ECO:0007669"/>
    <property type="project" value="UniProtKB-KW"/>
</dbReference>
<sequence length="266" mass="27068">MQLASRTFVVTGGGNGIGREVVLELLRREARVAAVDLSADGLAETARLAGAGDRLSTHVVDVADRAAVEALPDAVLAAHGQVDGLLNVAGIIHPFQRIGELPIETLERVMQVNFWGVVHTVTAFLPLLKARPAAALLNVSSMGALAPVPGQSAYGASKAAVKLLTEGMQAELQGSSVAVTVVFPGGVGTNITGNSGVSIERSVESSGAAASLTTPADAGSQIVDAVAAGAPRLVIGKDARALDRLARLVPTRVGGIIAKRMAGLLR</sequence>
<dbReference type="InterPro" id="IPR020904">
    <property type="entry name" value="Sc_DH/Rdtase_CS"/>
</dbReference>
<dbReference type="InterPro" id="IPR057326">
    <property type="entry name" value="KR_dom"/>
</dbReference>
<dbReference type="AlphaFoldDB" id="U1LRK8"/>
<dbReference type="InterPro" id="IPR002347">
    <property type="entry name" value="SDR_fam"/>
</dbReference>
<keyword evidence="2" id="KW-0560">Oxidoreductase</keyword>
<dbReference type="InterPro" id="IPR036291">
    <property type="entry name" value="NAD(P)-bd_dom_sf"/>
</dbReference>
<evidence type="ECO:0000256" key="1">
    <source>
        <dbReference type="ARBA" id="ARBA00006484"/>
    </source>
</evidence>
<evidence type="ECO:0000259" key="4">
    <source>
        <dbReference type="SMART" id="SM00822"/>
    </source>
</evidence>
<dbReference type="PROSITE" id="PS00061">
    <property type="entry name" value="ADH_SHORT"/>
    <property type="match status" value="1"/>
</dbReference>